<keyword evidence="5" id="KW-1185">Reference proteome</keyword>
<evidence type="ECO:0000313" key="6">
    <source>
        <dbReference type="Proteomes" id="UP000784919"/>
    </source>
</evidence>
<dbReference type="Pfam" id="PF00722">
    <property type="entry name" value="Glyco_hydro_16"/>
    <property type="match status" value="1"/>
</dbReference>
<dbReference type="GO" id="GO:0005975">
    <property type="term" value="P:carbohydrate metabolic process"/>
    <property type="evidence" value="ECO:0007669"/>
    <property type="project" value="InterPro"/>
</dbReference>
<dbReference type="PANTHER" id="PTHR38121">
    <property type="entry name" value="GH16 DOMAIN-CONTAINING PROTEIN"/>
    <property type="match status" value="1"/>
</dbReference>
<accession>A0A9P7MZT4</accession>
<keyword evidence="1" id="KW-0732">Signal</keyword>
<reference evidence="4 5" key="1">
    <citation type="journal article" date="2020" name="bioRxiv">
        <title>Whole genome comparisons of ergot fungi reveals the divergence and evolution of species within the genus Claviceps are the result of varying mechanisms driving genome evolution and host range expansion.</title>
        <authorList>
            <person name="Wyka S.A."/>
            <person name="Mondo S.J."/>
            <person name="Liu M."/>
            <person name="Dettman J."/>
            <person name="Nalam V."/>
            <person name="Broders K.D."/>
        </authorList>
    </citation>
    <scope>NUCLEOTIDE SEQUENCE</scope>
    <source>
        <strain evidence="4">CCC 1102</strain>
        <strain evidence="3 5">LM583</strain>
    </source>
</reference>
<name>A0A9P7MZT4_9HYPO</name>
<dbReference type="EMBL" id="SRPS01000019">
    <property type="protein sequence ID" value="KAG5975983.1"/>
    <property type="molecule type" value="Genomic_DNA"/>
</dbReference>
<evidence type="ECO:0000259" key="2">
    <source>
        <dbReference type="PROSITE" id="PS51762"/>
    </source>
</evidence>
<dbReference type="PANTHER" id="PTHR38121:SF4">
    <property type="entry name" value="GH16 DOMAIN-CONTAINING PROTEIN-RELATED"/>
    <property type="match status" value="1"/>
</dbReference>
<dbReference type="Gene3D" id="2.60.120.200">
    <property type="match status" value="1"/>
</dbReference>
<dbReference type="InterPro" id="IPR000757">
    <property type="entry name" value="Beta-glucanase-like"/>
</dbReference>
<dbReference type="CDD" id="cd00413">
    <property type="entry name" value="Glyco_hydrolase_16"/>
    <property type="match status" value="1"/>
</dbReference>
<gene>
    <name evidence="4" type="ORF">E4U56_002648</name>
    <name evidence="3" type="ORF">E4U57_004450</name>
</gene>
<organism evidence="4 6">
    <name type="scientific">Claviceps arundinis</name>
    <dbReference type="NCBI Taxonomy" id="1623583"/>
    <lineage>
        <taxon>Eukaryota</taxon>
        <taxon>Fungi</taxon>
        <taxon>Dikarya</taxon>
        <taxon>Ascomycota</taxon>
        <taxon>Pezizomycotina</taxon>
        <taxon>Sordariomycetes</taxon>
        <taxon>Hypocreomycetidae</taxon>
        <taxon>Hypocreales</taxon>
        <taxon>Clavicipitaceae</taxon>
        <taxon>Claviceps</taxon>
    </lineage>
</organism>
<dbReference type="AlphaFoldDB" id="A0A9P7MZT4"/>
<evidence type="ECO:0000313" key="4">
    <source>
        <dbReference type="EMBL" id="KAG5975983.1"/>
    </source>
</evidence>
<comment type="caution">
    <text evidence="4">The sequence shown here is derived from an EMBL/GenBank/DDBJ whole genome shotgun (WGS) entry which is preliminary data.</text>
</comment>
<feature type="domain" description="GH16" evidence="2">
    <location>
        <begin position="73"/>
        <end position="320"/>
    </location>
</feature>
<evidence type="ECO:0000256" key="1">
    <source>
        <dbReference type="SAM" id="SignalP"/>
    </source>
</evidence>
<protein>
    <recommendedName>
        <fullName evidence="2">GH16 domain-containing protein</fullName>
    </recommendedName>
</protein>
<dbReference type="GO" id="GO:0004553">
    <property type="term" value="F:hydrolase activity, hydrolyzing O-glycosyl compounds"/>
    <property type="evidence" value="ECO:0007669"/>
    <property type="project" value="InterPro"/>
</dbReference>
<evidence type="ECO:0000313" key="3">
    <source>
        <dbReference type="EMBL" id="KAG5954465.1"/>
    </source>
</evidence>
<evidence type="ECO:0000313" key="5">
    <source>
        <dbReference type="Proteomes" id="UP000742024"/>
    </source>
</evidence>
<dbReference type="PROSITE" id="PS51762">
    <property type="entry name" value="GH16_2"/>
    <property type="match status" value="1"/>
</dbReference>
<proteinExistence type="predicted"/>
<dbReference type="Proteomes" id="UP000784919">
    <property type="component" value="Unassembled WGS sequence"/>
</dbReference>
<dbReference type="OrthoDB" id="4388755at2759"/>
<dbReference type="SUPFAM" id="SSF49899">
    <property type="entry name" value="Concanavalin A-like lectins/glucanases"/>
    <property type="match status" value="1"/>
</dbReference>
<feature type="signal peptide" evidence="1">
    <location>
        <begin position="1"/>
        <end position="24"/>
    </location>
</feature>
<dbReference type="Proteomes" id="UP000742024">
    <property type="component" value="Unassembled WGS sequence"/>
</dbReference>
<dbReference type="InterPro" id="IPR013320">
    <property type="entry name" value="ConA-like_dom_sf"/>
</dbReference>
<dbReference type="EMBL" id="SRPR01000334">
    <property type="protein sequence ID" value="KAG5954465.1"/>
    <property type="molecule type" value="Genomic_DNA"/>
</dbReference>
<feature type="chain" id="PRO_5040504594" description="GH16 domain-containing protein" evidence="1">
    <location>
        <begin position="25"/>
        <end position="389"/>
    </location>
</feature>
<sequence length="389" mass="42415">MHYPSAILTTAQCLALATTALTAATPISDSKCTCYLTNGTEPAFYKAHRFFDFRDLTDYASSNGPDVLSSIQDTSSAPPTSSFFTSDLWTSTWQTQSWNNSKPGKLNGDATILMVTSPNNIYIQATDEHDSAPSPSSTYLTLRTSRQRGFQSSSEFQAVSSAYHYLSLRMLARTTGNPGAVSAVFTYRDAQALPEIQEADMEIVTRGPKNRVQYTNQPAYTTDGSGGGDVIARASRNATMPHGKTWSDWAVYRLDWTPKQSVWYIDGQQVASIAFQVPRDPAGIHVNSWSDGGSWSGNMSEGDQASLQIQWIEMLYNTTEKTTEGRDEDATSGDDQGCRVVCSIDEAPQVGAVAKLWGVESNRAVMPVRGGARALLLCWSVSLVLAQMV</sequence>